<comment type="caution">
    <text evidence="7">The sequence shown here is derived from an EMBL/GenBank/DDBJ whole genome shotgun (WGS) entry which is preliminary data.</text>
</comment>
<dbReference type="GO" id="GO:0006820">
    <property type="term" value="P:monoatomic anion transport"/>
    <property type="evidence" value="ECO:0007669"/>
    <property type="project" value="TreeGrafter"/>
</dbReference>
<feature type="transmembrane region" description="Helical" evidence="5">
    <location>
        <begin position="199"/>
        <end position="218"/>
    </location>
</feature>
<dbReference type="GO" id="GO:0022857">
    <property type="term" value="F:transmembrane transporter activity"/>
    <property type="evidence" value="ECO:0007669"/>
    <property type="project" value="InterPro"/>
</dbReference>
<evidence type="ECO:0000313" key="8">
    <source>
        <dbReference type="Proteomes" id="UP000252519"/>
    </source>
</evidence>
<feature type="transmembrane region" description="Helical" evidence="5">
    <location>
        <begin position="265"/>
        <end position="287"/>
    </location>
</feature>
<organism evidence="7 8">
    <name type="scientific">Ancylostoma caninum</name>
    <name type="common">Dog hookworm</name>
    <dbReference type="NCBI Taxonomy" id="29170"/>
    <lineage>
        <taxon>Eukaryota</taxon>
        <taxon>Metazoa</taxon>
        <taxon>Ecdysozoa</taxon>
        <taxon>Nematoda</taxon>
        <taxon>Chromadorea</taxon>
        <taxon>Rhabditida</taxon>
        <taxon>Rhabditina</taxon>
        <taxon>Rhabditomorpha</taxon>
        <taxon>Strongyloidea</taxon>
        <taxon>Ancylostomatidae</taxon>
        <taxon>Ancylostomatinae</taxon>
        <taxon>Ancylostoma</taxon>
    </lineage>
</organism>
<dbReference type="FunFam" id="1.20.1250.20:FF:000532">
    <property type="entry name" value="SLC (SoLute Carrier) homolog"/>
    <property type="match status" value="1"/>
</dbReference>
<feature type="transmembrane region" description="Helical" evidence="5">
    <location>
        <begin position="432"/>
        <end position="453"/>
    </location>
</feature>
<dbReference type="SUPFAM" id="SSF103473">
    <property type="entry name" value="MFS general substrate transporter"/>
    <property type="match status" value="1"/>
</dbReference>
<dbReference type="InterPro" id="IPR020846">
    <property type="entry name" value="MFS_dom"/>
</dbReference>
<dbReference type="AlphaFoldDB" id="A0A368GTG6"/>
<dbReference type="Gene3D" id="1.20.1250.20">
    <property type="entry name" value="MFS general substrate transporter like domains"/>
    <property type="match status" value="2"/>
</dbReference>
<evidence type="ECO:0000256" key="4">
    <source>
        <dbReference type="ARBA" id="ARBA00023136"/>
    </source>
</evidence>
<evidence type="ECO:0000256" key="1">
    <source>
        <dbReference type="ARBA" id="ARBA00004141"/>
    </source>
</evidence>
<keyword evidence="4 5" id="KW-0472">Membrane</keyword>
<evidence type="ECO:0000256" key="5">
    <source>
        <dbReference type="SAM" id="Phobius"/>
    </source>
</evidence>
<evidence type="ECO:0000256" key="3">
    <source>
        <dbReference type="ARBA" id="ARBA00022989"/>
    </source>
</evidence>
<gene>
    <name evidence="7" type="ORF">ANCCAN_06226</name>
</gene>
<accession>A0A368GTG6</accession>
<dbReference type="OrthoDB" id="2985014at2759"/>
<dbReference type="PANTHER" id="PTHR11662">
    <property type="entry name" value="SOLUTE CARRIER FAMILY 17"/>
    <property type="match status" value="1"/>
</dbReference>
<name>A0A368GTG6_ANCCA</name>
<dbReference type="InterPro" id="IPR050382">
    <property type="entry name" value="MFS_Na/Anion_cotransporter"/>
</dbReference>
<dbReference type="InterPro" id="IPR036259">
    <property type="entry name" value="MFS_trans_sf"/>
</dbReference>
<keyword evidence="8" id="KW-1185">Reference proteome</keyword>
<evidence type="ECO:0000256" key="2">
    <source>
        <dbReference type="ARBA" id="ARBA00022692"/>
    </source>
</evidence>
<feature type="transmembrane region" description="Helical" evidence="5">
    <location>
        <begin position="106"/>
        <end position="129"/>
    </location>
</feature>
<dbReference type="PROSITE" id="PS50850">
    <property type="entry name" value="MFS"/>
    <property type="match status" value="1"/>
</dbReference>
<feature type="transmembrane region" description="Helical" evidence="5">
    <location>
        <begin position="135"/>
        <end position="156"/>
    </location>
</feature>
<protein>
    <submittedName>
        <fullName evidence="7">Transporter, major facilitator family protein</fullName>
    </submittedName>
</protein>
<feature type="transmembrane region" description="Helical" evidence="5">
    <location>
        <begin position="293"/>
        <end position="315"/>
    </location>
</feature>
<comment type="subcellular location">
    <subcellularLocation>
        <location evidence="1">Membrane</location>
        <topology evidence="1">Multi-pass membrane protein</topology>
    </subcellularLocation>
</comment>
<dbReference type="Proteomes" id="UP000252519">
    <property type="component" value="Unassembled WGS sequence"/>
</dbReference>
<dbReference type="STRING" id="29170.A0A368GTG6"/>
<feature type="transmembrane region" description="Helical" evidence="5">
    <location>
        <begin position="399"/>
        <end position="420"/>
    </location>
</feature>
<feature type="transmembrane region" description="Helical" evidence="5">
    <location>
        <begin position="366"/>
        <end position="387"/>
    </location>
</feature>
<reference evidence="7 8" key="1">
    <citation type="submission" date="2014-10" db="EMBL/GenBank/DDBJ databases">
        <title>Draft genome of the hookworm Ancylostoma caninum.</title>
        <authorList>
            <person name="Mitreva M."/>
        </authorList>
    </citation>
    <scope>NUCLEOTIDE SEQUENCE [LARGE SCALE GENOMIC DNA]</scope>
    <source>
        <strain evidence="7 8">Baltimore</strain>
    </source>
</reference>
<dbReference type="Pfam" id="PF07690">
    <property type="entry name" value="MFS_1"/>
    <property type="match status" value="1"/>
</dbReference>
<dbReference type="InterPro" id="IPR011701">
    <property type="entry name" value="MFS"/>
</dbReference>
<keyword evidence="2 5" id="KW-0812">Transmembrane</keyword>
<feature type="transmembrane region" description="Helical" evidence="5">
    <location>
        <begin position="336"/>
        <end position="360"/>
    </location>
</feature>
<dbReference type="GO" id="GO:0016020">
    <property type="term" value="C:membrane"/>
    <property type="evidence" value="ECO:0007669"/>
    <property type="project" value="UniProtKB-SubCell"/>
</dbReference>
<feature type="domain" description="Major facilitator superfamily (MFS) profile" evidence="6">
    <location>
        <begin position="3"/>
        <end position="458"/>
    </location>
</feature>
<evidence type="ECO:0000259" key="6">
    <source>
        <dbReference type="PROSITE" id="PS50850"/>
    </source>
</evidence>
<evidence type="ECO:0000313" key="7">
    <source>
        <dbReference type="EMBL" id="RCN47662.1"/>
    </source>
</evidence>
<dbReference type="PANTHER" id="PTHR11662:SF444">
    <property type="entry name" value="MAJOR FACILITATOR SUPERFAMILY (MFS) PROFILE DOMAIN-CONTAINING PROTEIN"/>
    <property type="match status" value="1"/>
</dbReference>
<sequence length="492" mass="54037">MRMHLAITMTCMVNSTAVSLMEEEIYHPEHFNSTTNDNINEQSRDTESERQCERRAEDGHTIVVDYGGTLVWSHQMQNLIFSGTFWGALLVVGPSTLIYHRCSPRLLLLAAVGVYITSTAVTPLLAVHAGAMAVFMARVFMGFGEGFVIPSINAIIANWFPIDEKSTVLALYTAGNQFAGAVGNPLAAGFCASSFGWPAVFYFIACIGIIWCILWIFSSSDQPRKCSRMSDRERAYLTDKVVHRPNRANKASSVPYIKMFTSAPFLAQLLCFFITNVTVTLFQFYMPSFLKDVLYLGVIANGTFSALPNVVNFVCKIIWSMLMDKLKARNIITPTYAVRLSQSVASFGCAISYLLVALLVDCTTPVLALVLFCFMYGCMGGFTSGFYTSLLSLAPRYTGTMSAVSLFAGMLGRLTTPMIVGIVKKTGTLSEWHILFAFVAVVNMIAGTIFLIFGSGDVQEWGQDDKEVEDGPPCKCDGIALVEKKCADSPRV</sequence>
<feature type="transmembrane region" description="Helical" evidence="5">
    <location>
        <begin position="79"/>
        <end position="99"/>
    </location>
</feature>
<dbReference type="EMBL" id="JOJR01000058">
    <property type="protein sequence ID" value="RCN47662.1"/>
    <property type="molecule type" value="Genomic_DNA"/>
</dbReference>
<keyword evidence="3 5" id="KW-1133">Transmembrane helix</keyword>
<proteinExistence type="predicted"/>